<feature type="domain" description="DUF7479" evidence="1">
    <location>
        <begin position="13"/>
        <end position="71"/>
    </location>
</feature>
<dbReference type="Proteomes" id="UP000823821">
    <property type="component" value="Unassembled WGS sequence"/>
</dbReference>
<dbReference type="Pfam" id="PF24292">
    <property type="entry name" value="DUF7479"/>
    <property type="match status" value="1"/>
</dbReference>
<name>A0A9D2HN59_9BACT</name>
<evidence type="ECO:0000259" key="1">
    <source>
        <dbReference type="Pfam" id="PF24292"/>
    </source>
</evidence>
<sequence>MSMGPNYAPDGGPWRCGRCGCALEQGKVQAEYLHSAFDVFLPRCPQCGLTMIPRSLAEGKMLEVERLLEDK</sequence>
<dbReference type="InterPro" id="IPR055902">
    <property type="entry name" value="DUF7479"/>
</dbReference>
<dbReference type="NCBIfam" id="NF045645">
    <property type="entry name" value="DVU_1557_fam"/>
    <property type="match status" value="1"/>
</dbReference>
<reference evidence="2" key="1">
    <citation type="journal article" date="2021" name="PeerJ">
        <title>Extensive microbial diversity within the chicken gut microbiome revealed by metagenomics and culture.</title>
        <authorList>
            <person name="Gilroy R."/>
            <person name="Ravi A."/>
            <person name="Getino M."/>
            <person name="Pursley I."/>
            <person name="Horton D.L."/>
            <person name="Alikhan N.F."/>
            <person name="Baker D."/>
            <person name="Gharbi K."/>
            <person name="Hall N."/>
            <person name="Watson M."/>
            <person name="Adriaenssens E.M."/>
            <person name="Foster-Nyarko E."/>
            <person name="Jarju S."/>
            <person name="Secka A."/>
            <person name="Antonio M."/>
            <person name="Oren A."/>
            <person name="Chaudhuri R.R."/>
            <person name="La Ragione R."/>
            <person name="Hildebrand F."/>
            <person name="Pallen M.J."/>
        </authorList>
    </citation>
    <scope>NUCLEOTIDE SEQUENCE</scope>
    <source>
        <strain evidence="2">5032</strain>
    </source>
</reference>
<dbReference type="AlphaFoldDB" id="A0A9D2HN59"/>
<comment type="caution">
    <text evidence="2">The sequence shown here is derived from an EMBL/GenBank/DDBJ whole genome shotgun (WGS) entry which is preliminary data.</text>
</comment>
<dbReference type="EMBL" id="DWZD01000053">
    <property type="protein sequence ID" value="HJA80061.1"/>
    <property type="molecule type" value="Genomic_DNA"/>
</dbReference>
<evidence type="ECO:0000313" key="3">
    <source>
        <dbReference type="Proteomes" id="UP000823821"/>
    </source>
</evidence>
<evidence type="ECO:0000313" key="2">
    <source>
        <dbReference type="EMBL" id="HJA80061.1"/>
    </source>
</evidence>
<dbReference type="GO" id="GO:0003677">
    <property type="term" value="F:DNA binding"/>
    <property type="evidence" value="ECO:0007669"/>
    <property type="project" value="UniProtKB-KW"/>
</dbReference>
<organism evidence="2 3">
    <name type="scientific">Candidatus Desulfovibrio intestinavium</name>
    <dbReference type="NCBI Taxonomy" id="2838534"/>
    <lineage>
        <taxon>Bacteria</taxon>
        <taxon>Pseudomonadati</taxon>
        <taxon>Thermodesulfobacteriota</taxon>
        <taxon>Desulfovibrionia</taxon>
        <taxon>Desulfovibrionales</taxon>
        <taxon>Desulfovibrionaceae</taxon>
        <taxon>Desulfovibrio</taxon>
    </lineage>
</organism>
<accession>A0A9D2HN59</accession>
<keyword evidence="2" id="KW-0238">DNA-binding</keyword>
<protein>
    <submittedName>
        <fullName evidence="2">DNA-binding protein</fullName>
    </submittedName>
</protein>
<gene>
    <name evidence="2" type="ORF">H9784_10945</name>
</gene>
<proteinExistence type="predicted"/>
<dbReference type="InterPro" id="IPR054656">
    <property type="entry name" value="DVU_1557-like"/>
</dbReference>
<reference evidence="2" key="2">
    <citation type="submission" date="2021-04" db="EMBL/GenBank/DDBJ databases">
        <authorList>
            <person name="Gilroy R."/>
        </authorList>
    </citation>
    <scope>NUCLEOTIDE SEQUENCE</scope>
    <source>
        <strain evidence="2">5032</strain>
    </source>
</reference>